<organism evidence="1 2">
    <name type="scientific">Popillia japonica</name>
    <name type="common">Japanese beetle</name>
    <dbReference type="NCBI Taxonomy" id="7064"/>
    <lineage>
        <taxon>Eukaryota</taxon>
        <taxon>Metazoa</taxon>
        <taxon>Ecdysozoa</taxon>
        <taxon>Arthropoda</taxon>
        <taxon>Hexapoda</taxon>
        <taxon>Insecta</taxon>
        <taxon>Pterygota</taxon>
        <taxon>Neoptera</taxon>
        <taxon>Endopterygota</taxon>
        <taxon>Coleoptera</taxon>
        <taxon>Polyphaga</taxon>
        <taxon>Scarabaeiformia</taxon>
        <taxon>Scarabaeidae</taxon>
        <taxon>Rutelinae</taxon>
        <taxon>Popillia</taxon>
    </lineage>
</organism>
<evidence type="ECO:0008006" key="3">
    <source>
        <dbReference type="Google" id="ProtNLM"/>
    </source>
</evidence>
<gene>
    <name evidence="1" type="ORF">QE152_g5499</name>
</gene>
<name>A0AAW1MIJ1_POPJA</name>
<keyword evidence="2" id="KW-1185">Reference proteome</keyword>
<sequence length="168" mass="18884">MGKTSQHRLYENRWMEMLRPVSAGERVCYVVGGGESILVVVIVGRSQPKSNRNLTQKQMADFPSPPSPFLAMVHTPNVPHHFASGSWPYLLDIIPGDYIRKNLLSGAETINFGLRKKCGNLLDIIPGDYIRKNLLSGAETINFGLRKKCGNKSRLKRYSRIPISRNMS</sequence>
<dbReference type="Proteomes" id="UP001458880">
    <property type="component" value="Unassembled WGS sequence"/>
</dbReference>
<comment type="caution">
    <text evidence="1">The sequence shown here is derived from an EMBL/GenBank/DDBJ whole genome shotgun (WGS) entry which is preliminary data.</text>
</comment>
<protein>
    <recommendedName>
        <fullName evidence="3">DNA-directed DNA polymerase</fullName>
    </recommendedName>
</protein>
<reference evidence="1 2" key="1">
    <citation type="journal article" date="2024" name="BMC Genomics">
        <title>De novo assembly and annotation of Popillia japonica's genome with initial clues to its potential as an invasive pest.</title>
        <authorList>
            <person name="Cucini C."/>
            <person name="Boschi S."/>
            <person name="Funari R."/>
            <person name="Cardaioli E."/>
            <person name="Iannotti N."/>
            <person name="Marturano G."/>
            <person name="Paoli F."/>
            <person name="Bruttini M."/>
            <person name="Carapelli A."/>
            <person name="Frati F."/>
            <person name="Nardi F."/>
        </authorList>
    </citation>
    <scope>NUCLEOTIDE SEQUENCE [LARGE SCALE GENOMIC DNA]</scope>
    <source>
        <strain evidence="1">DMR45628</strain>
    </source>
</reference>
<dbReference type="EMBL" id="JASPKY010000033">
    <property type="protein sequence ID" value="KAK9747201.1"/>
    <property type="molecule type" value="Genomic_DNA"/>
</dbReference>
<accession>A0AAW1MIJ1</accession>
<dbReference type="AlphaFoldDB" id="A0AAW1MIJ1"/>
<proteinExistence type="predicted"/>
<evidence type="ECO:0000313" key="2">
    <source>
        <dbReference type="Proteomes" id="UP001458880"/>
    </source>
</evidence>
<evidence type="ECO:0000313" key="1">
    <source>
        <dbReference type="EMBL" id="KAK9747201.1"/>
    </source>
</evidence>